<reference evidence="3" key="1">
    <citation type="submission" date="2020-10" db="EMBL/GenBank/DDBJ databases">
        <title>Unveiling of a novel bifunctional photoreceptor, Dualchrome1, isolated from a cosmopolitan green alga.</title>
        <authorList>
            <person name="Suzuki S."/>
            <person name="Kawachi M."/>
        </authorList>
    </citation>
    <scope>NUCLEOTIDE SEQUENCE</scope>
    <source>
        <strain evidence="3">NIES 2893</strain>
    </source>
</reference>
<dbReference type="SUPFAM" id="SSF55666">
    <property type="entry name" value="Ribonuclease PH domain 2-like"/>
    <property type="match status" value="1"/>
</dbReference>
<dbReference type="GO" id="GO:0000177">
    <property type="term" value="C:cytoplasmic exosome (RNase complex)"/>
    <property type="evidence" value="ECO:0007669"/>
    <property type="project" value="TreeGrafter"/>
</dbReference>
<comment type="similarity">
    <text evidence="1">Belongs to the RNase PH family.</text>
</comment>
<dbReference type="InterPro" id="IPR001247">
    <property type="entry name" value="ExoRNase_PH_dom1"/>
</dbReference>
<dbReference type="EMBL" id="BNJQ01000035">
    <property type="protein sequence ID" value="GHP11651.1"/>
    <property type="molecule type" value="Genomic_DNA"/>
</dbReference>
<dbReference type="Gene3D" id="3.30.230.70">
    <property type="entry name" value="GHMP Kinase, N-terminal domain"/>
    <property type="match status" value="1"/>
</dbReference>
<dbReference type="Proteomes" id="UP000660262">
    <property type="component" value="Unassembled WGS sequence"/>
</dbReference>
<dbReference type="AlphaFoldDB" id="A0A830I1M4"/>
<evidence type="ECO:0000313" key="4">
    <source>
        <dbReference type="Proteomes" id="UP000660262"/>
    </source>
</evidence>
<dbReference type="GO" id="GO:0034475">
    <property type="term" value="P:U4 snRNA 3'-end processing"/>
    <property type="evidence" value="ECO:0007669"/>
    <property type="project" value="TreeGrafter"/>
</dbReference>
<dbReference type="SUPFAM" id="SSF54211">
    <property type="entry name" value="Ribosomal protein S5 domain 2-like"/>
    <property type="match status" value="1"/>
</dbReference>
<dbReference type="InterPro" id="IPR020568">
    <property type="entry name" value="Ribosomal_Su5_D2-typ_SF"/>
</dbReference>
<comment type="caution">
    <text evidence="3">The sequence shown here is derived from an EMBL/GenBank/DDBJ whole genome shotgun (WGS) entry which is preliminary data.</text>
</comment>
<organism evidence="3 4">
    <name type="scientific">Pycnococcus provasolii</name>
    <dbReference type="NCBI Taxonomy" id="41880"/>
    <lineage>
        <taxon>Eukaryota</taxon>
        <taxon>Viridiplantae</taxon>
        <taxon>Chlorophyta</taxon>
        <taxon>Pseudoscourfieldiophyceae</taxon>
        <taxon>Pseudoscourfieldiales</taxon>
        <taxon>Pycnococcaceae</taxon>
        <taxon>Pycnococcus</taxon>
    </lineage>
</organism>
<dbReference type="PANTHER" id="PTHR11953">
    <property type="entry name" value="EXOSOME COMPLEX COMPONENT"/>
    <property type="match status" value="1"/>
</dbReference>
<dbReference type="GO" id="GO:0000176">
    <property type="term" value="C:nuclear exosome (RNase complex)"/>
    <property type="evidence" value="ECO:0007669"/>
    <property type="project" value="TreeGrafter"/>
</dbReference>
<evidence type="ECO:0000256" key="1">
    <source>
        <dbReference type="ARBA" id="ARBA00006678"/>
    </source>
</evidence>
<dbReference type="OrthoDB" id="27298at2759"/>
<dbReference type="GO" id="GO:0071028">
    <property type="term" value="P:nuclear mRNA surveillance"/>
    <property type="evidence" value="ECO:0007669"/>
    <property type="project" value="TreeGrafter"/>
</dbReference>
<feature type="domain" description="Exoribonuclease phosphorolytic" evidence="2">
    <location>
        <begin position="144"/>
        <end position="214"/>
    </location>
</feature>
<dbReference type="GO" id="GO:0016075">
    <property type="term" value="P:rRNA catabolic process"/>
    <property type="evidence" value="ECO:0007669"/>
    <property type="project" value="TreeGrafter"/>
</dbReference>
<keyword evidence="4" id="KW-1185">Reference proteome</keyword>
<dbReference type="GO" id="GO:0071051">
    <property type="term" value="P:poly(A)-dependent snoRNA 3'-end processing"/>
    <property type="evidence" value="ECO:0007669"/>
    <property type="project" value="TreeGrafter"/>
</dbReference>
<accession>A0A830I1M4</accession>
<dbReference type="InterPro" id="IPR036345">
    <property type="entry name" value="ExoRNase_PH_dom2_sf"/>
</dbReference>
<evidence type="ECO:0000313" key="3">
    <source>
        <dbReference type="EMBL" id="GHP11651.1"/>
    </source>
</evidence>
<dbReference type="InterPro" id="IPR027408">
    <property type="entry name" value="PNPase/RNase_PH_dom_sf"/>
</dbReference>
<dbReference type="Pfam" id="PF01138">
    <property type="entry name" value="RNase_PH"/>
    <property type="match status" value="1"/>
</dbReference>
<dbReference type="PANTHER" id="PTHR11953:SF0">
    <property type="entry name" value="EXOSOME COMPLEX COMPONENT RRP41"/>
    <property type="match status" value="1"/>
</dbReference>
<dbReference type="GO" id="GO:0005730">
    <property type="term" value="C:nucleolus"/>
    <property type="evidence" value="ECO:0007669"/>
    <property type="project" value="TreeGrafter"/>
</dbReference>
<gene>
    <name evidence="3" type="ORF">PPROV_001037900</name>
</gene>
<protein>
    <submittedName>
        <fullName evidence="3">Exosome complex component RRP41</fullName>
    </submittedName>
</protein>
<sequence>MASPLLSPEGLRGDGRRPMELRRLRVSFAANAPLEDTPADGASGACGFALCDGHASFTSGQTTCTALVLGPREASRFSAALSAEEVVAQGDVFGGGGAAAAAGGGVLFGGARAYGTIAASVTHVGFARSKRPASNASSFAGAGRRAGLSASAWRKTTLEEEHAEVLRSTLSAVVDLKLYAESEIAVHVDVVSGDGGELAASLNAAFLALLDAGIAVTNPMAAVTVGVFPSASKETQQQQSDGNKSGSEPTIMLDLTSMEYDMCSGVRATVAYYDRGDVAALVLDGAPTDQTTIDGLVKTCQSACRAVSETMRTASLSMLKERAIVLC</sequence>
<evidence type="ECO:0000259" key="2">
    <source>
        <dbReference type="Pfam" id="PF01138"/>
    </source>
</evidence>
<dbReference type="GO" id="GO:0003723">
    <property type="term" value="F:RNA binding"/>
    <property type="evidence" value="ECO:0007669"/>
    <property type="project" value="TreeGrafter"/>
</dbReference>
<dbReference type="InterPro" id="IPR050080">
    <property type="entry name" value="RNase_PH"/>
</dbReference>
<name>A0A830I1M4_9CHLO</name>
<proteinExistence type="inferred from homology"/>